<evidence type="ECO:0000313" key="2">
    <source>
        <dbReference type="EMBL" id="SCL40600.1"/>
    </source>
</evidence>
<dbReference type="OrthoDB" id="3389388at2"/>
<proteinExistence type="predicted"/>
<name>A0A1C6TFN0_9ACTN</name>
<dbReference type="EMBL" id="FMHW01000002">
    <property type="protein sequence ID" value="SCL40600.1"/>
    <property type="molecule type" value="Genomic_DNA"/>
</dbReference>
<dbReference type="Proteomes" id="UP000198959">
    <property type="component" value="Unassembled WGS sequence"/>
</dbReference>
<dbReference type="PROSITE" id="PS51257">
    <property type="entry name" value="PROKAR_LIPOPROTEIN"/>
    <property type="match status" value="1"/>
</dbReference>
<reference evidence="3" key="1">
    <citation type="submission" date="2016-06" db="EMBL/GenBank/DDBJ databases">
        <authorList>
            <person name="Varghese N."/>
            <person name="Submissions Spin"/>
        </authorList>
    </citation>
    <scope>NUCLEOTIDE SEQUENCE [LARGE SCALE GENOMIC DNA]</scope>
    <source>
        <strain evidence="3">DSM 43817</strain>
    </source>
</reference>
<gene>
    <name evidence="2" type="ORF">GA0074692_5881</name>
</gene>
<evidence type="ECO:0008006" key="4">
    <source>
        <dbReference type="Google" id="ProtNLM"/>
    </source>
</evidence>
<dbReference type="Gene3D" id="2.50.20.20">
    <property type="match status" value="1"/>
</dbReference>
<evidence type="ECO:0000313" key="3">
    <source>
        <dbReference type="Proteomes" id="UP000198959"/>
    </source>
</evidence>
<organism evidence="2 3">
    <name type="scientific">Micromonospora pallida</name>
    <dbReference type="NCBI Taxonomy" id="145854"/>
    <lineage>
        <taxon>Bacteria</taxon>
        <taxon>Bacillati</taxon>
        <taxon>Actinomycetota</taxon>
        <taxon>Actinomycetes</taxon>
        <taxon>Micromonosporales</taxon>
        <taxon>Micromonosporaceae</taxon>
        <taxon>Micromonospora</taxon>
    </lineage>
</organism>
<evidence type="ECO:0000256" key="1">
    <source>
        <dbReference type="SAM" id="SignalP"/>
    </source>
</evidence>
<keyword evidence="3" id="KW-1185">Reference proteome</keyword>
<feature type="signal peptide" evidence="1">
    <location>
        <begin position="1"/>
        <end position="29"/>
    </location>
</feature>
<sequence>MTRNTGSAGTTRRLAGTAAALLATASLVAGCGPEIGPAAAPSSPAPTPKEALLASVPDGTEGTFRLTGRDSTSNVSGLVDPTAKGIQLDTSMKDPELGFTMTMSFLVLDEELWMKVAFSGTKGLTGLPKLPKRWMKLDPAKLDDPASVPQYDGADVGNAGPLIQAATDVREEGTGRYAGTVDLTAGEAAKVLEAEEMAGLGDAAKQIPFTAVVDADGNLTSLSLAMPKSGSGKPWTYEIGYTDYGAAPAIAEPSGSAAQDAPSVAYELLNG</sequence>
<dbReference type="AlphaFoldDB" id="A0A1C6TFN0"/>
<protein>
    <recommendedName>
        <fullName evidence="4">Lipoprotein LprG</fullName>
    </recommendedName>
</protein>
<keyword evidence="1" id="KW-0732">Signal</keyword>
<dbReference type="RefSeq" id="WP_141725434.1">
    <property type="nucleotide sequence ID" value="NZ_FMHW01000002.1"/>
</dbReference>
<feature type="chain" id="PRO_5038971733" description="Lipoprotein LprG" evidence="1">
    <location>
        <begin position="30"/>
        <end position="271"/>
    </location>
</feature>
<accession>A0A1C6TFN0</accession>